<organism evidence="2 3">
    <name type="scientific">Owenia fusiformis</name>
    <name type="common">Polychaete worm</name>
    <dbReference type="NCBI Taxonomy" id="6347"/>
    <lineage>
        <taxon>Eukaryota</taxon>
        <taxon>Metazoa</taxon>
        <taxon>Spiralia</taxon>
        <taxon>Lophotrochozoa</taxon>
        <taxon>Annelida</taxon>
        <taxon>Polychaeta</taxon>
        <taxon>Sedentaria</taxon>
        <taxon>Canalipalpata</taxon>
        <taxon>Sabellida</taxon>
        <taxon>Oweniida</taxon>
        <taxon>Oweniidae</taxon>
        <taxon>Owenia</taxon>
    </lineage>
</organism>
<accession>A0A8S4N339</accession>
<evidence type="ECO:0000313" key="2">
    <source>
        <dbReference type="EMBL" id="CAH1775152.1"/>
    </source>
</evidence>
<sequence length="137" mass="15828">MMKSALGLFVCLAYVALALGQDSSHWCCGSPIKPVEKLISNQKPREVSRSVSELVKEGEEKCNEDDEWWEPWCPKYVTKYRLKFAYRMDTEYQMVVSPGVCQDPICCEGFVLFAKQCMRPKDVEMYKKLIERGLIDV</sequence>
<dbReference type="AlphaFoldDB" id="A0A8S4N339"/>
<evidence type="ECO:0000313" key="3">
    <source>
        <dbReference type="Proteomes" id="UP000749559"/>
    </source>
</evidence>
<evidence type="ECO:0000256" key="1">
    <source>
        <dbReference type="SAM" id="SignalP"/>
    </source>
</evidence>
<feature type="chain" id="PRO_5035937348" evidence="1">
    <location>
        <begin position="21"/>
        <end position="137"/>
    </location>
</feature>
<dbReference type="Proteomes" id="UP000749559">
    <property type="component" value="Unassembled WGS sequence"/>
</dbReference>
<comment type="caution">
    <text evidence="2">The sequence shown here is derived from an EMBL/GenBank/DDBJ whole genome shotgun (WGS) entry which is preliminary data.</text>
</comment>
<proteinExistence type="predicted"/>
<protein>
    <submittedName>
        <fullName evidence="2">Uncharacterized protein</fullName>
    </submittedName>
</protein>
<keyword evidence="1" id="KW-0732">Signal</keyword>
<dbReference type="EMBL" id="CAIIXF020000001">
    <property type="protein sequence ID" value="CAH1775152.1"/>
    <property type="molecule type" value="Genomic_DNA"/>
</dbReference>
<name>A0A8S4N339_OWEFU</name>
<gene>
    <name evidence="2" type="ORF">OFUS_LOCUS2495</name>
</gene>
<feature type="signal peptide" evidence="1">
    <location>
        <begin position="1"/>
        <end position="20"/>
    </location>
</feature>
<keyword evidence="3" id="KW-1185">Reference proteome</keyword>
<reference evidence="2" key="1">
    <citation type="submission" date="2022-03" db="EMBL/GenBank/DDBJ databases">
        <authorList>
            <person name="Martin C."/>
        </authorList>
    </citation>
    <scope>NUCLEOTIDE SEQUENCE</scope>
</reference>